<keyword evidence="1" id="KW-0812">Transmembrane</keyword>
<name>A0A369KAQ0_9BACT</name>
<comment type="caution">
    <text evidence="2">The sequence shown here is derived from an EMBL/GenBank/DDBJ whole genome shotgun (WGS) entry which is preliminary data.</text>
</comment>
<organism evidence="2 3">
    <name type="scientific">Candidatus Similichlamydia laticola</name>
    <dbReference type="NCBI Taxonomy" id="2170265"/>
    <lineage>
        <taxon>Bacteria</taxon>
        <taxon>Pseudomonadati</taxon>
        <taxon>Chlamydiota</taxon>
        <taxon>Chlamydiia</taxon>
        <taxon>Parachlamydiales</taxon>
        <taxon>Candidatus Parilichlamydiaceae</taxon>
        <taxon>Candidatus Similichlamydia</taxon>
    </lineage>
</organism>
<feature type="transmembrane region" description="Helical" evidence="1">
    <location>
        <begin position="121"/>
        <end position="146"/>
    </location>
</feature>
<feature type="transmembrane region" description="Helical" evidence="1">
    <location>
        <begin position="182"/>
        <end position="205"/>
    </location>
</feature>
<dbReference type="AlphaFoldDB" id="A0A369KAQ0"/>
<sequence>MIISRRNRYLEYQTTLAMIFPFLHIAKGLFAVIQLIQCKALKSLSQILFGASFTYTGLRLLINLLPEKVEKKFLSHLDAQTSLLNSSLHFAFLLGSFAFMISIFFVPLSVFVLLEKGAFDWCTLSGTVSFILSFAFAAFHNFGIFAEVTKTSEEYPDVDPEKDLCPISQAIFYFFQWCTKTVIGMAFITTISIFGLFFSPNFFYLK</sequence>
<gene>
    <name evidence="2" type="ORF">HAT2_00189</name>
</gene>
<protein>
    <submittedName>
        <fullName evidence="2">Uncharacterized protein</fullName>
    </submittedName>
</protein>
<keyword evidence="1" id="KW-1133">Transmembrane helix</keyword>
<dbReference type="Proteomes" id="UP000253816">
    <property type="component" value="Unassembled WGS sequence"/>
</dbReference>
<evidence type="ECO:0000313" key="3">
    <source>
        <dbReference type="Proteomes" id="UP000253816"/>
    </source>
</evidence>
<dbReference type="RefSeq" id="WP_114544162.1">
    <property type="nucleotide sequence ID" value="NZ_QQBG01000009.1"/>
</dbReference>
<accession>A0A369KAQ0</accession>
<reference evidence="2 3" key="1">
    <citation type="submission" date="2018-07" db="EMBL/GenBank/DDBJ databases">
        <title>Comparative genomics of the Candidatus Parilichlamydiaceae reveals evidence of convergent evolution and genome reduction in the phylum Chlamydiae.</title>
        <authorList>
            <person name="Taylor-Brown A."/>
            <person name="Polkinghorne A."/>
        </authorList>
    </citation>
    <scope>NUCLEOTIDE SEQUENCE [LARGE SCALE GENOMIC DNA]</scope>
    <source>
        <strain evidence="2 3">Hat2</strain>
    </source>
</reference>
<keyword evidence="1" id="KW-0472">Membrane</keyword>
<evidence type="ECO:0000313" key="2">
    <source>
        <dbReference type="EMBL" id="RDB31681.1"/>
    </source>
</evidence>
<proteinExistence type="predicted"/>
<keyword evidence="3" id="KW-1185">Reference proteome</keyword>
<feature type="transmembrane region" description="Helical" evidence="1">
    <location>
        <begin position="12"/>
        <end position="35"/>
    </location>
</feature>
<feature type="transmembrane region" description="Helical" evidence="1">
    <location>
        <begin position="86"/>
        <end position="114"/>
    </location>
</feature>
<dbReference type="EMBL" id="QQBG01000009">
    <property type="protein sequence ID" value="RDB31681.1"/>
    <property type="molecule type" value="Genomic_DNA"/>
</dbReference>
<evidence type="ECO:0000256" key="1">
    <source>
        <dbReference type="SAM" id="Phobius"/>
    </source>
</evidence>